<dbReference type="Proteomes" id="UP000317303">
    <property type="component" value="Unassembled WGS sequence"/>
</dbReference>
<dbReference type="PROSITE" id="PS51273">
    <property type="entry name" value="GATASE_TYPE_1"/>
    <property type="match status" value="1"/>
</dbReference>
<protein>
    <submittedName>
        <fullName evidence="2">GMP synthase-like glutamine amidotransferase</fullName>
    </submittedName>
</protein>
<sequence>MTTRILVVQPEETVPVGTLGDWLSEAGAALDTVRADVDDIPPAADGYDAVVCLGGGMGPLDDEQHPWLPAVRALLAASVAAEVPTLGVCLGGQLLGAATGGTVGRGRSGPEAGPKLVSKKDAAWTDPLFADLPLMPDVLEFHRDVVEHLPAEATLLASSPMYPNQAFRVGRVGYGVQFHIETTPEIVAGWVDRSPDVASAAETGAFDRDTLDRVHADMADTWRPFAHRFVELARGDRQPVEPRRPGLPLA</sequence>
<name>A0A660CJG4_9PSEU</name>
<dbReference type="PANTHER" id="PTHR42695">
    <property type="entry name" value="GLUTAMINE AMIDOTRANSFERASE YLR126C-RELATED"/>
    <property type="match status" value="1"/>
</dbReference>
<dbReference type="EMBL" id="VLJV01000001">
    <property type="protein sequence ID" value="TWH22574.1"/>
    <property type="molecule type" value="Genomic_DNA"/>
</dbReference>
<comment type="caution">
    <text evidence="2">The sequence shown here is derived from an EMBL/GenBank/DDBJ whole genome shotgun (WGS) entry which is preliminary data.</text>
</comment>
<dbReference type="PANTHER" id="PTHR42695:SF5">
    <property type="entry name" value="GLUTAMINE AMIDOTRANSFERASE YLR126C-RELATED"/>
    <property type="match status" value="1"/>
</dbReference>
<dbReference type="InterPro" id="IPR044992">
    <property type="entry name" value="ChyE-like"/>
</dbReference>
<keyword evidence="3" id="KW-1185">Reference proteome</keyword>
<organism evidence="2 3">
    <name type="scientific">Prauserella rugosa</name>
    <dbReference type="NCBI Taxonomy" id="43354"/>
    <lineage>
        <taxon>Bacteria</taxon>
        <taxon>Bacillati</taxon>
        <taxon>Actinomycetota</taxon>
        <taxon>Actinomycetes</taxon>
        <taxon>Pseudonocardiales</taxon>
        <taxon>Pseudonocardiaceae</taxon>
        <taxon>Prauserella</taxon>
    </lineage>
</organism>
<feature type="domain" description="Glutamine amidotransferase" evidence="1">
    <location>
        <begin position="24"/>
        <end position="184"/>
    </location>
</feature>
<evidence type="ECO:0000313" key="3">
    <source>
        <dbReference type="Proteomes" id="UP000317303"/>
    </source>
</evidence>
<dbReference type="InterPro" id="IPR029062">
    <property type="entry name" value="Class_I_gatase-like"/>
</dbReference>
<dbReference type="RefSeq" id="WP_030534415.1">
    <property type="nucleotide sequence ID" value="NZ_JOIJ01000032.1"/>
</dbReference>
<evidence type="ECO:0000259" key="1">
    <source>
        <dbReference type="Pfam" id="PF00117"/>
    </source>
</evidence>
<keyword evidence="2" id="KW-0315">Glutamine amidotransferase</keyword>
<dbReference type="CDD" id="cd01741">
    <property type="entry name" value="GATase1_1"/>
    <property type="match status" value="1"/>
</dbReference>
<dbReference type="SUPFAM" id="SSF52317">
    <property type="entry name" value="Class I glutamine amidotransferase-like"/>
    <property type="match status" value="1"/>
</dbReference>
<dbReference type="Gene3D" id="3.40.50.880">
    <property type="match status" value="1"/>
</dbReference>
<gene>
    <name evidence="2" type="ORF">JD82_04460</name>
</gene>
<reference evidence="2 3" key="1">
    <citation type="submission" date="2019-07" db="EMBL/GenBank/DDBJ databases">
        <title>R&amp;d 2014.</title>
        <authorList>
            <person name="Klenk H.-P."/>
        </authorList>
    </citation>
    <scope>NUCLEOTIDE SEQUENCE [LARGE SCALE GENOMIC DNA]</scope>
    <source>
        <strain evidence="2 3">DSM 43194</strain>
    </source>
</reference>
<dbReference type="InterPro" id="IPR017926">
    <property type="entry name" value="GATASE"/>
</dbReference>
<accession>A0A660CJG4</accession>
<dbReference type="GO" id="GO:0016740">
    <property type="term" value="F:transferase activity"/>
    <property type="evidence" value="ECO:0007669"/>
    <property type="project" value="UniProtKB-KW"/>
</dbReference>
<proteinExistence type="predicted"/>
<dbReference type="GO" id="GO:0005829">
    <property type="term" value="C:cytosol"/>
    <property type="evidence" value="ECO:0007669"/>
    <property type="project" value="TreeGrafter"/>
</dbReference>
<evidence type="ECO:0000313" key="2">
    <source>
        <dbReference type="EMBL" id="TWH22574.1"/>
    </source>
</evidence>
<dbReference type="AlphaFoldDB" id="A0A660CJG4"/>
<dbReference type="OrthoDB" id="5196541at2"/>
<keyword evidence="2" id="KW-0808">Transferase</keyword>
<dbReference type="Pfam" id="PF00117">
    <property type="entry name" value="GATase"/>
    <property type="match status" value="1"/>
</dbReference>